<proteinExistence type="predicted"/>
<dbReference type="PROSITE" id="PS52050">
    <property type="entry name" value="WYL"/>
    <property type="match status" value="1"/>
</dbReference>
<protein>
    <recommendedName>
        <fullName evidence="1">WYL domain-containing protein</fullName>
    </recommendedName>
</protein>
<dbReference type="Proteomes" id="UP000094067">
    <property type="component" value="Unassembled WGS sequence"/>
</dbReference>
<evidence type="ECO:0000313" key="2">
    <source>
        <dbReference type="EMBL" id="ODM06178.1"/>
    </source>
</evidence>
<feature type="domain" description="WYL" evidence="1">
    <location>
        <begin position="230"/>
        <end position="299"/>
    </location>
</feature>
<accession>A0A1E3ABR3</accession>
<comment type="caution">
    <text evidence="2">The sequence shown here is derived from an EMBL/GenBank/DDBJ whole genome shotgun (WGS) entry which is preliminary data.</text>
</comment>
<dbReference type="PATRIC" id="fig|1432052.4.peg.2310"/>
<gene>
    <name evidence="2" type="ORF">BEI61_02067</name>
</gene>
<evidence type="ECO:0000259" key="1">
    <source>
        <dbReference type="Pfam" id="PF13280"/>
    </source>
</evidence>
<name>A0A1E3ABR3_9FIRM</name>
<sequence length="441" mass="51405">MQEFHELIKNFDKIRDYMRQFYVYGFKVRSDFDAKSARTYDNERRRIESWLGDYTRSGYTAKGKHLYISVDGKTIPRNPLYAAWKSKTFTDNDLLLHFFLTDLLTENEQGMTAGELCDSIVASYGCVFDSQTIRLKLKEYESLGLLFSEKKGKALFYRLTPDLPCEKGAAAGEADPSHGLWERILTAVKFFQEAVPFGFVGSTILDRSGARNTLFQWKHHFIVHTLEDGILSDALSAIRQKRAVRLENKSSRSGKLTVMEGIPLKIMVSTRTGRRYLCLYQEESRRFNTLRLDCITKVQLLQECPFYEELSLKLKRNLPHCWGVSFGSSRSRLEEICMKLYIDEKKEPYILNRLYREGRGGEVLRIRENEYLYSGFFFDTNEMLSWVKTFTGRVMDIQCSNQAAVSKVTGDWERMYHMYCDTDKEIPEKNISGEPDDRERK</sequence>
<organism evidence="2 3">
    <name type="scientific">Eisenbergiella tayi</name>
    <dbReference type="NCBI Taxonomy" id="1432052"/>
    <lineage>
        <taxon>Bacteria</taxon>
        <taxon>Bacillati</taxon>
        <taxon>Bacillota</taxon>
        <taxon>Clostridia</taxon>
        <taxon>Lachnospirales</taxon>
        <taxon>Lachnospiraceae</taxon>
        <taxon>Eisenbergiella</taxon>
    </lineage>
</organism>
<dbReference type="RefSeq" id="WP_069152220.1">
    <property type="nucleotide sequence ID" value="NZ_MCGH01000002.1"/>
</dbReference>
<dbReference type="AlphaFoldDB" id="A0A1E3ABR3"/>
<evidence type="ECO:0000313" key="3">
    <source>
        <dbReference type="Proteomes" id="UP000094067"/>
    </source>
</evidence>
<dbReference type="Pfam" id="PF13280">
    <property type="entry name" value="WYL"/>
    <property type="match status" value="1"/>
</dbReference>
<dbReference type="EMBL" id="MCGH01000002">
    <property type="protein sequence ID" value="ODM06178.1"/>
    <property type="molecule type" value="Genomic_DNA"/>
</dbReference>
<reference evidence="2 3" key="1">
    <citation type="submission" date="2016-07" db="EMBL/GenBank/DDBJ databases">
        <title>Characterization of isolates of Eisenbergiella tayi derived from blood cultures, using whole genome sequencing.</title>
        <authorList>
            <person name="Burdz T."/>
            <person name="Wiebe D."/>
            <person name="Huynh C."/>
            <person name="Bernard K."/>
        </authorList>
    </citation>
    <scope>NUCLEOTIDE SEQUENCE [LARGE SCALE GENOMIC DNA]</scope>
    <source>
        <strain evidence="2 3">NML 110608</strain>
    </source>
</reference>
<dbReference type="InterPro" id="IPR026881">
    <property type="entry name" value="WYL_dom"/>
</dbReference>